<dbReference type="InterPro" id="IPR006279">
    <property type="entry name" value="SoxD"/>
</dbReference>
<dbReference type="Proteomes" id="UP000543556">
    <property type="component" value="Unassembled WGS sequence"/>
</dbReference>
<sequence>MLLFTCPNCGPRNETEFHYGGQAHVPYPEHPDQLTDREWAEYLFYRENTKGIFAERWVHSTGCRQWFNMLRDTVSYDVKAVYRMGEQPPALAEPVSNQPTSISAPEGAKS</sequence>
<dbReference type="GO" id="GO:0008115">
    <property type="term" value="F:sarcosine oxidase activity"/>
    <property type="evidence" value="ECO:0007669"/>
    <property type="project" value="InterPro"/>
</dbReference>
<proteinExistence type="predicted"/>
<dbReference type="InterPro" id="IPR038561">
    <property type="entry name" value="SoxD_sf"/>
</dbReference>
<dbReference type="AlphaFoldDB" id="A0A7Y7IE57"/>
<comment type="caution">
    <text evidence="2">The sequence shown here is derived from an EMBL/GenBank/DDBJ whole genome shotgun (WGS) entry which is preliminary data.</text>
</comment>
<evidence type="ECO:0000313" key="2">
    <source>
        <dbReference type="EMBL" id="NVM93797.1"/>
    </source>
</evidence>
<dbReference type="GO" id="GO:0046653">
    <property type="term" value="P:tetrahydrofolate metabolic process"/>
    <property type="evidence" value="ECO:0007669"/>
    <property type="project" value="InterPro"/>
</dbReference>
<evidence type="ECO:0000256" key="1">
    <source>
        <dbReference type="SAM" id="MobiDB-lite"/>
    </source>
</evidence>
<accession>A0A7Y7IE57</accession>
<feature type="region of interest" description="Disordered" evidence="1">
    <location>
        <begin position="87"/>
        <end position="110"/>
    </location>
</feature>
<keyword evidence="3" id="KW-1185">Reference proteome</keyword>
<gene>
    <name evidence="2" type="ORF">G6034_02520</name>
</gene>
<dbReference type="NCBIfam" id="TIGR01374">
    <property type="entry name" value="soxD"/>
    <property type="match status" value="1"/>
</dbReference>
<reference evidence="2 3" key="1">
    <citation type="submission" date="2020-02" db="EMBL/GenBank/DDBJ databases">
        <title>Genome sequence of strain AETb3-4.</title>
        <authorList>
            <person name="Gao J."/>
            <person name="Zhang X."/>
        </authorList>
    </citation>
    <scope>NUCLEOTIDE SEQUENCE [LARGE SCALE GENOMIC DNA]</scope>
    <source>
        <strain evidence="2 3">AETb3-4</strain>
    </source>
</reference>
<dbReference type="Gene3D" id="3.30.2270.10">
    <property type="entry name" value="Folate-binding superfamily"/>
    <property type="match status" value="1"/>
</dbReference>
<protein>
    <submittedName>
        <fullName evidence="2">Sarcosine oxidase subunit delta</fullName>
    </submittedName>
</protein>
<evidence type="ECO:0000313" key="3">
    <source>
        <dbReference type="Proteomes" id="UP000543556"/>
    </source>
</evidence>
<dbReference type="Pfam" id="PF04267">
    <property type="entry name" value="SoxD"/>
    <property type="match status" value="1"/>
</dbReference>
<organism evidence="2 3">
    <name type="scientific">Arthrobacter wenxiniae</name>
    <dbReference type="NCBI Taxonomy" id="2713570"/>
    <lineage>
        <taxon>Bacteria</taxon>
        <taxon>Bacillati</taxon>
        <taxon>Actinomycetota</taxon>
        <taxon>Actinomycetes</taxon>
        <taxon>Micrococcales</taxon>
        <taxon>Micrococcaceae</taxon>
        <taxon>Arthrobacter</taxon>
    </lineage>
</organism>
<dbReference type="RefSeq" id="WP_176633522.1">
    <property type="nucleotide sequence ID" value="NZ_JAAMFM010000002.1"/>
</dbReference>
<dbReference type="EMBL" id="JAAMFM010000002">
    <property type="protein sequence ID" value="NVM93797.1"/>
    <property type="molecule type" value="Genomic_DNA"/>
</dbReference>
<name>A0A7Y7IE57_9MICC</name>